<dbReference type="Pfam" id="PF00884">
    <property type="entry name" value="Sulfatase"/>
    <property type="match status" value="1"/>
</dbReference>
<keyword evidence="4" id="KW-0732">Signal</keyword>
<dbReference type="SUPFAM" id="SSF53649">
    <property type="entry name" value="Alkaline phosphatase-like"/>
    <property type="match status" value="1"/>
</dbReference>
<dbReference type="InterPro" id="IPR017850">
    <property type="entry name" value="Alkaline_phosphatase_core_sf"/>
</dbReference>
<accession>A0A5C6AAE1</accession>
<evidence type="ECO:0000256" key="3">
    <source>
        <dbReference type="SAM" id="MobiDB-lite"/>
    </source>
</evidence>
<dbReference type="InterPro" id="IPR000917">
    <property type="entry name" value="Sulfatase_N"/>
</dbReference>
<dbReference type="EC" id="3.1.6.1" evidence="6"/>
<evidence type="ECO:0000259" key="5">
    <source>
        <dbReference type="Pfam" id="PF00884"/>
    </source>
</evidence>
<feature type="signal peptide" evidence="4">
    <location>
        <begin position="1"/>
        <end position="21"/>
    </location>
</feature>
<dbReference type="InterPro" id="IPR050738">
    <property type="entry name" value="Sulfatase"/>
</dbReference>
<protein>
    <submittedName>
        <fullName evidence="6">Arylsulfatase</fullName>
        <ecNumber evidence="6">3.1.6.1</ecNumber>
    </submittedName>
</protein>
<dbReference type="EMBL" id="SJPM01000005">
    <property type="protein sequence ID" value="TWT96529.1"/>
    <property type="molecule type" value="Genomic_DNA"/>
</dbReference>
<dbReference type="PANTHER" id="PTHR42693">
    <property type="entry name" value="ARYLSULFATASE FAMILY MEMBER"/>
    <property type="match status" value="1"/>
</dbReference>
<dbReference type="AlphaFoldDB" id="A0A5C6AAE1"/>
<feature type="domain" description="Sulfatase N-terminal" evidence="5">
    <location>
        <begin position="25"/>
        <end position="399"/>
    </location>
</feature>
<evidence type="ECO:0000256" key="1">
    <source>
        <dbReference type="ARBA" id="ARBA00008779"/>
    </source>
</evidence>
<dbReference type="Gene3D" id="3.30.1120.10">
    <property type="match status" value="1"/>
</dbReference>
<dbReference type="PANTHER" id="PTHR42693:SF53">
    <property type="entry name" value="ENDO-4-O-SULFATASE"/>
    <property type="match status" value="1"/>
</dbReference>
<comment type="similarity">
    <text evidence="1">Belongs to the sulfatase family.</text>
</comment>
<sequence precursor="true">MTRVYFTTLACLLSIAPVGSAADKPNIVLILADDLGYGDVGCYNSEAKAPTPNLDRMASEGMRFTDAHSPSTVCTPTRYSIMTGRMAFRLNYAGVFTGVGGPCLITKDRLTLPGMLRDQGYETAMFGKWHIGMSFLDRDGNVIDDKEPPKDADRSVKANRGVDAVRRVDYSRGITDGPIHRGFDHFFGTACCPTSDWLYAFIDGDRIPVPPTQIVDKSKLPTHEWSFDCRPGMIAPDFDHEEVDMVFLQKSLDFLDRHRKQKPDKPFFLFHSLQAVHLPSFPGKEFQGKTDAGPHGDFIFEFDHIVGRLLEKLESLGIADNTLVIVTSDNGPEVGTVLNMRSKYQHDGARPWRGMKRDNWEGGHRVPLVVRWPGRVKANSVVDQTVCLTDIMATCAEIVDANLPSDSAEDSVSVLPVLLGKTNEEVRDFTLHQTISLALAIRKGKWKYLDHKGSGGNNYGGGKLKSLYALPESAPNAPGQLYDIENDPGETTNLYFQHPEIVKELKQQLDRSKNSGRSAPRTSISQ</sequence>
<evidence type="ECO:0000256" key="2">
    <source>
        <dbReference type="ARBA" id="ARBA00022801"/>
    </source>
</evidence>
<organism evidence="6 7">
    <name type="scientific">Neorhodopirellula pilleata</name>
    <dbReference type="NCBI Taxonomy" id="2714738"/>
    <lineage>
        <taxon>Bacteria</taxon>
        <taxon>Pseudomonadati</taxon>
        <taxon>Planctomycetota</taxon>
        <taxon>Planctomycetia</taxon>
        <taxon>Pirellulales</taxon>
        <taxon>Pirellulaceae</taxon>
        <taxon>Neorhodopirellula</taxon>
    </lineage>
</organism>
<dbReference type="Gene3D" id="3.40.720.10">
    <property type="entry name" value="Alkaline Phosphatase, subunit A"/>
    <property type="match status" value="1"/>
</dbReference>
<reference evidence="6 7" key="1">
    <citation type="submission" date="2019-02" db="EMBL/GenBank/DDBJ databases">
        <title>Deep-cultivation of Planctomycetes and their phenomic and genomic characterization uncovers novel biology.</title>
        <authorList>
            <person name="Wiegand S."/>
            <person name="Jogler M."/>
            <person name="Boedeker C."/>
            <person name="Pinto D."/>
            <person name="Vollmers J."/>
            <person name="Rivas-Marin E."/>
            <person name="Kohn T."/>
            <person name="Peeters S.H."/>
            <person name="Heuer A."/>
            <person name="Rast P."/>
            <person name="Oberbeckmann S."/>
            <person name="Bunk B."/>
            <person name="Jeske O."/>
            <person name="Meyerdierks A."/>
            <person name="Storesund J.E."/>
            <person name="Kallscheuer N."/>
            <person name="Luecker S."/>
            <person name="Lage O.M."/>
            <person name="Pohl T."/>
            <person name="Merkel B.J."/>
            <person name="Hornburger P."/>
            <person name="Mueller R.-W."/>
            <person name="Bruemmer F."/>
            <person name="Labrenz M."/>
            <person name="Spormann A.M."/>
            <person name="Op Den Camp H."/>
            <person name="Overmann J."/>
            <person name="Amann R."/>
            <person name="Jetten M.S.M."/>
            <person name="Mascher T."/>
            <person name="Medema M.H."/>
            <person name="Devos D.P."/>
            <person name="Kaster A.-K."/>
            <person name="Ovreas L."/>
            <person name="Rohde M."/>
            <person name="Galperin M.Y."/>
            <person name="Jogler C."/>
        </authorList>
    </citation>
    <scope>NUCLEOTIDE SEQUENCE [LARGE SCALE GENOMIC DNA]</scope>
    <source>
        <strain evidence="6 7">Pla100</strain>
    </source>
</reference>
<dbReference type="RefSeq" id="WP_231603060.1">
    <property type="nucleotide sequence ID" value="NZ_SJPM01000005.1"/>
</dbReference>
<dbReference type="GO" id="GO:0004065">
    <property type="term" value="F:arylsulfatase activity"/>
    <property type="evidence" value="ECO:0007669"/>
    <property type="project" value="UniProtKB-EC"/>
</dbReference>
<keyword evidence="7" id="KW-1185">Reference proteome</keyword>
<feature type="compositionally biased region" description="Polar residues" evidence="3">
    <location>
        <begin position="515"/>
        <end position="526"/>
    </location>
</feature>
<keyword evidence="2 6" id="KW-0378">Hydrolase</keyword>
<evidence type="ECO:0000313" key="7">
    <source>
        <dbReference type="Proteomes" id="UP000316213"/>
    </source>
</evidence>
<evidence type="ECO:0000256" key="4">
    <source>
        <dbReference type="SAM" id="SignalP"/>
    </source>
</evidence>
<gene>
    <name evidence="6" type="primary">atsA_38</name>
    <name evidence="6" type="ORF">Pla100_30120</name>
</gene>
<dbReference type="Proteomes" id="UP000316213">
    <property type="component" value="Unassembled WGS sequence"/>
</dbReference>
<evidence type="ECO:0000313" key="6">
    <source>
        <dbReference type="EMBL" id="TWT96529.1"/>
    </source>
</evidence>
<feature type="region of interest" description="Disordered" evidence="3">
    <location>
        <begin position="505"/>
        <end position="526"/>
    </location>
</feature>
<comment type="caution">
    <text evidence="6">The sequence shown here is derived from an EMBL/GenBank/DDBJ whole genome shotgun (WGS) entry which is preliminary data.</text>
</comment>
<proteinExistence type="inferred from homology"/>
<feature type="chain" id="PRO_5022852136" evidence="4">
    <location>
        <begin position="22"/>
        <end position="526"/>
    </location>
</feature>
<dbReference type="CDD" id="cd16143">
    <property type="entry name" value="ARS_like"/>
    <property type="match status" value="1"/>
</dbReference>
<name>A0A5C6AAE1_9BACT</name>